<dbReference type="RefSeq" id="XP_022467971.1">
    <property type="nucleotide sequence ID" value="XM_022625517.1"/>
</dbReference>
<dbReference type="GeneID" id="34567027"/>
<accession>A0A1G4ANW2</accession>
<sequence length="32" mass="3703">MLYLAPTVKRSVTLPRSRERTGCRALVGWKRT</sequence>
<comment type="caution">
    <text evidence="1">The sequence shown here is derived from an EMBL/GenBank/DDBJ whole genome shotgun (WGS) entry which is preliminary data.</text>
</comment>
<proteinExistence type="predicted"/>
<evidence type="ECO:0000313" key="1">
    <source>
        <dbReference type="EMBL" id="OHE90796.1"/>
    </source>
</evidence>
<keyword evidence="2" id="KW-1185">Reference proteome</keyword>
<dbReference type="Proteomes" id="UP000176998">
    <property type="component" value="Unassembled WGS sequence"/>
</dbReference>
<name>A0A1G4ANW2_9PEZI</name>
<dbReference type="AlphaFoldDB" id="A0A1G4ANW2"/>
<reference evidence="1 2" key="1">
    <citation type="submission" date="2016-09" db="EMBL/GenBank/DDBJ databases">
        <authorList>
            <person name="Capua I."/>
            <person name="De Benedictis P."/>
            <person name="Joannis T."/>
            <person name="Lombin L.H."/>
            <person name="Cattoli G."/>
        </authorList>
    </citation>
    <scope>NUCLEOTIDE SEQUENCE [LARGE SCALE GENOMIC DNA]</scope>
    <source>
        <strain evidence="1 2">IMI 309357</strain>
    </source>
</reference>
<dbReference type="EMBL" id="MJBS01000222">
    <property type="protein sequence ID" value="OHE90796.1"/>
    <property type="molecule type" value="Genomic_DNA"/>
</dbReference>
<gene>
    <name evidence="1" type="ORF">CORC01_13902</name>
</gene>
<organism evidence="1 2">
    <name type="scientific">Colletotrichum orchidophilum</name>
    <dbReference type="NCBI Taxonomy" id="1209926"/>
    <lineage>
        <taxon>Eukaryota</taxon>
        <taxon>Fungi</taxon>
        <taxon>Dikarya</taxon>
        <taxon>Ascomycota</taxon>
        <taxon>Pezizomycotina</taxon>
        <taxon>Sordariomycetes</taxon>
        <taxon>Hypocreomycetidae</taxon>
        <taxon>Glomerellales</taxon>
        <taxon>Glomerellaceae</taxon>
        <taxon>Colletotrichum</taxon>
    </lineage>
</organism>
<evidence type="ECO:0000313" key="2">
    <source>
        <dbReference type="Proteomes" id="UP000176998"/>
    </source>
</evidence>
<protein>
    <submittedName>
        <fullName evidence="1">Uncharacterized protein</fullName>
    </submittedName>
</protein>